<dbReference type="AlphaFoldDB" id="A0A8R1ENN3"/>
<organism evidence="1 2">
    <name type="scientific">Caenorhabditis japonica</name>
    <dbReference type="NCBI Taxonomy" id="281687"/>
    <lineage>
        <taxon>Eukaryota</taxon>
        <taxon>Metazoa</taxon>
        <taxon>Ecdysozoa</taxon>
        <taxon>Nematoda</taxon>
        <taxon>Chromadorea</taxon>
        <taxon>Rhabditida</taxon>
        <taxon>Rhabditina</taxon>
        <taxon>Rhabditomorpha</taxon>
        <taxon>Rhabditoidea</taxon>
        <taxon>Rhabditidae</taxon>
        <taxon>Peloderinae</taxon>
        <taxon>Caenorhabditis</taxon>
    </lineage>
</organism>
<reference evidence="2" key="1">
    <citation type="submission" date="2010-08" db="EMBL/GenBank/DDBJ databases">
        <authorList>
            <consortium name="Caenorhabditis japonica Sequencing Consortium"/>
            <person name="Wilson R.K."/>
        </authorList>
    </citation>
    <scope>NUCLEOTIDE SEQUENCE [LARGE SCALE GENOMIC DNA]</scope>
    <source>
        <strain evidence="2">DF5081</strain>
    </source>
</reference>
<reference evidence="1" key="2">
    <citation type="submission" date="2022-06" db="UniProtKB">
        <authorList>
            <consortium name="EnsemblMetazoa"/>
        </authorList>
    </citation>
    <scope>IDENTIFICATION</scope>
    <source>
        <strain evidence="1">DF5081</strain>
    </source>
</reference>
<dbReference type="Proteomes" id="UP000005237">
    <property type="component" value="Unassembled WGS sequence"/>
</dbReference>
<sequence length="93" mass="10480">MYPTTGIELEHVCIIMRTARLKVEKPEKSRQTPDKVPRVTDKGQEATKLGFIADGSTLYKYHTNVLLDPLNLGRIRPRGVLTNALAVCQINEF</sequence>
<dbReference type="EnsemblMetazoa" id="CJA40773.1">
    <property type="protein sequence ID" value="CJA40773.1"/>
    <property type="gene ID" value="WBGene00216621"/>
</dbReference>
<keyword evidence="2" id="KW-1185">Reference proteome</keyword>
<evidence type="ECO:0000313" key="2">
    <source>
        <dbReference type="Proteomes" id="UP000005237"/>
    </source>
</evidence>
<proteinExistence type="predicted"/>
<name>A0A8R1ENN3_CAEJA</name>
<evidence type="ECO:0000313" key="1">
    <source>
        <dbReference type="EnsemblMetazoa" id="CJA40773.1"/>
    </source>
</evidence>
<accession>A0A8R1ENN3</accession>
<protein>
    <submittedName>
        <fullName evidence="1">Uncharacterized protein</fullName>
    </submittedName>
</protein>